<proteinExistence type="predicted"/>
<name>A0ABU0NFE0_9MOLU</name>
<reference evidence="2" key="1">
    <citation type="submission" date="2023-07" db="EMBL/GenBank/DDBJ databases">
        <title>Genomic Encyclopedia of Type Strains, Phase IV (KMG-IV): sequencing the most valuable type-strain genomes for metagenomic binning, comparative biology and taxonomic classification.</title>
        <authorList>
            <person name="Goeker M."/>
        </authorList>
    </citation>
    <scope>NUCLEOTIDE SEQUENCE [LARGE SCALE GENOMIC DNA]</scope>
    <source>
        <strain evidence="2">DSM 22019</strain>
    </source>
</reference>
<dbReference type="SUPFAM" id="SSF53098">
    <property type="entry name" value="Ribonuclease H-like"/>
    <property type="match status" value="1"/>
</dbReference>
<gene>
    <name evidence="2" type="ORF">J2Z63_000820</name>
</gene>
<dbReference type="InterPro" id="IPR036397">
    <property type="entry name" value="RNaseH_sf"/>
</dbReference>
<evidence type="ECO:0000313" key="2">
    <source>
        <dbReference type="EMBL" id="MDQ0568165.1"/>
    </source>
</evidence>
<organism evidence="2 3">
    <name type="scientific">Mycoplasma yeatsii</name>
    <dbReference type="NCBI Taxonomy" id="51365"/>
    <lineage>
        <taxon>Bacteria</taxon>
        <taxon>Bacillati</taxon>
        <taxon>Mycoplasmatota</taxon>
        <taxon>Mollicutes</taxon>
        <taxon>Mycoplasmataceae</taxon>
        <taxon>Mycoplasma</taxon>
    </lineage>
</organism>
<sequence>MFTILDNKSYAQIKKRILDIFAKDPKRSYLSIAKQFNKSVSTIKRYKKEYLDFINNGKEIVLSHKNVNNKNAQKYNDETIYNLGEIYQSEMKITGGENNNGSCSFLTLKNYHSCLKEKFGYEISYSNLDKRLIKQGFASAYCKRTTRKEVKKIRKQNEENKIIKYSKELVFYTPKVVEKHRLATANNYKFGQVLEVDGCTHYYFQNDTIATCVAVVDVGTNRVLDMYFESQEESLNSYQRIFENVFQKYGYPMRIITDNRANFKKDEINNARTRIELEKRGIEVVSSSNANAKPHIERKWDTVQKNVPFYFKQKNIKTIEEANAIKDELIEYLNSICKIREKESVFRKLENEAVEAFFDIPIKRKIMNGVVEYQKNYYAAIDENGKRYNFKKNESIEFVIGADENLYFRTETMRFKAEILEKGSHEWGMVDIAKRKQLDEERKHDLKTLGTINKTRWIHMLLDKTLNTIKKHPSGLPNEVVDELSGLVSGVKNECYRISFELKEKLGLLD</sequence>
<comment type="caution">
    <text evidence="2">The sequence shown here is derived from an EMBL/GenBank/DDBJ whole genome shotgun (WGS) entry which is preliminary data.</text>
</comment>
<protein>
    <submittedName>
        <fullName evidence="2">Transposase</fullName>
    </submittedName>
</protein>
<dbReference type="PROSITE" id="PS50994">
    <property type="entry name" value="INTEGRASE"/>
    <property type="match status" value="1"/>
</dbReference>
<dbReference type="InterPro" id="IPR012337">
    <property type="entry name" value="RNaseH-like_sf"/>
</dbReference>
<dbReference type="Gene3D" id="3.30.420.10">
    <property type="entry name" value="Ribonuclease H-like superfamily/Ribonuclease H"/>
    <property type="match status" value="1"/>
</dbReference>
<keyword evidence="3" id="KW-1185">Reference proteome</keyword>
<accession>A0ABU0NFE0</accession>
<dbReference type="InterPro" id="IPR001584">
    <property type="entry name" value="Integrase_cat-core"/>
</dbReference>
<evidence type="ECO:0000313" key="3">
    <source>
        <dbReference type="Proteomes" id="UP001236620"/>
    </source>
</evidence>
<evidence type="ECO:0000259" key="1">
    <source>
        <dbReference type="PROSITE" id="PS50994"/>
    </source>
</evidence>
<dbReference type="RefSeq" id="WP_307445704.1">
    <property type="nucleotide sequence ID" value="NZ_JAUSWP010000020.1"/>
</dbReference>
<feature type="domain" description="Integrase catalytic" evidence="1">
    <location>
        <begin position="170"/>
        <end position="358"/>
    </location>
</feature>
<dbReference type="Proteomes" id="UP001236620">
    <property type="component" value="Unassembled WGS sequence"/>
</dbReference>
<dbReference type="EMBL" id="JAUSWP010000020">
    <property type="protein sequence ID" value="MDQ0568165.1"/>
    <property type="molecule type" value="Genomic_DNA"/>
</dbReference>